<protein>
    <submittedName>
        <fullName evidence="1">Uncharacterized protein</fullName>
    </submittedName>
</protein>
<sequence length="101" mass="10514">MTLKQSNYRAITALLLILVIAVGAVWAPLYVEASTGHDCGGTACPVCLTISVIGSCLNYVLPALLPLLLSLSVPAASIGSKALPASLARLTLIRLKVRLDN</sequence>
<gene>
    <name evidence="1" type="ORF">F3B65_26925</name>
</gene>
<accession>A0A642A6P1</accession>
<organism evidence="1">
    <name type="scientific">Bacteroides ovatus</name>
    <dbReference type="NCBI Taxonomy" id="28116"/>
    <lineage>
        <taxon>Bacteria</taxon>
        <taxon>Pseudomonadati</taxon>
        <taxon>Bacteroidota</taxon>
        <taxon>Bacteroidia</taxon>
        <taxon>Bacteroidales</taxon>
        <taxon>Bacteroidaceae</taxon>
        <taxon>Bacteroides</taxon>
    </lineage>
</organism>
<reference evidence="1" key="1">
    <citation type="journal article" date="2019" name="Nat. Med.">
        <title>A library of human gut bacterial isolates paired with longitudinal multiomics data enables mechanistic microbiome research.</title>
        <authorList>
            <person name="Poyet M."/>
            <person name="Groussin M."/>
            <person name="Gibbons S.M."/>
            <person name="Avila-Pacheco J."/>
            <person name="Jiang X."/>
            <person name="Kearney S.M."/>
            <person name="Perrotta A.R."/>
            <person name="Berdy B."/>
            <person name="Zhao S."/>
            <person name="Lieberman T.D."/>
            <person name="Swanson P.K."/>
            <person name="Smith M."/>
            <person name="Roesemann S."/>
            <person name="Alexander J.E."/>
            <person name="Rich S.A."/>
            <person name="Livny J."/>
            <person name="Vlamakis H."/>
            <person name="Clish C."/>
            <person name="Bullock K."/>
            <person name="Deik A."/>
            <person name="Scott J."/>
            <person name="Pierce K.A."/>
            <person name="Xavier R.J."/>
            <person name="Alm E.J."/>
        </authorList>
    </citation>
    <scope>NUCLEOTIDE SEQUENCE</scope>
    <source>
        <strain evidence="1">BIOML-A32</strain>
    </source>
</reference>
<name>A0A642A6P1_BACOV</name>
<proteinExistence type="predicted"/>
<evidence type="ECO:0000313" key="1">
    <source>
        <dbReference type="EMBL" id="KAA4560918.1"/>
    </source>
</evidence>
<dbReference type="AlphaFoldDB" id="A0A642A6P1"/>
<dbReference type="EMBL" id="VWGG01000082">
    <property type="protein sequence ID" value="KAA4560918.1"/>
    <property type="molecule type" value="Genomic_DNA"/>
</dbReference>
<comment type="caution">
    <text evidence="1">The sequence shown here is derived from an EMBL/GenBank/DDBJ whole genome shotgun (WGS) entry which is preliminary data.</text>
</comment>